<protein>
    <submittedName>
        <fullName evidence="1">Uncharacterized protein</fullName>
    </submittedName>
</protein>
<dbReference type="EMBL" id="VSRR010076532">
    <property type="protein sequence ID" value="MPC88075.1"/>
    <property type="molecule type" value="Genomic_DNA"/>
</dbReference>
<comment type="caution">
    <text evidence="1">The sequence shown here is derived from an EMBL/GenBank/DDBJ whole genome shotgun (WGS) entry which is preliminary data.</text>
</comment>
<reference evidence="1 2" key="1">
    <citation type="submission" date="2019-05" db="EMBL/GenBank/DDBJ databases">
        <title>Another draft genome of Portunus trituberculatus and its Hox gene families provides insights of decapod evolution.</title>
        <authorList>
            <person name="Jeong J.-H."/>
            <person name="Song I."/>
            <person name="Kim S."/>
            <person name="Choi T."/>
            <person name="Kim D."/>
            <person name="Ryu S."/>
            <person name="Kim W."/>
        </authorList>
    </citation>
    <scope>NUCLEOTIDE SEQUENCE [LARGE SCALE GENOMIC DNA]</scope>
    <source>
        <tissue evidence="1">Muscle</tissue>
    </source>
</reference>
<keyword evidence="2" id="KW-1185">Reference proteome</keyword>
<sequence>MSSLTLQAPLTFRANRCAPSVTLIWFPCTLLSPHLKGRTSLYLPQPWPALPCSLTYHFPTKTNSGRQEIPRLFLHTRLQEYQADIHRDWPVTEPSLSRLVAGRRRTLAVKGLPLYSCLPACYVCGACSCLFLHL</sequence>
<name>A0A5B7IZW1_PORTR</name>
<gene>
    <name evidence="1" type="ORF">E2C01_082965</name>
</gene>
<dbReference type="Proteomes" id="UP000324222">
    <property type="component" value="Unassembled WGS sequence"/>
</dbReference>
<proteinExistence type="predicted"/>
<evidence type="ECO:0000313" key="1">
    <source>
        <dbReference type="EMBL" id="MPC88075.1"/>
    </source>
</evidence>
<accession>A0A5B7IZW1</accession>
<organism evidence="1 2">
    <name type="scientific">Portunus trituberculatus</name>
    <name type="common">Swimming crab</name>
    <name type="synonym">Neptunus trituberculatus</name>
    <dbReference type="NCBI Taxonomy" id="210409"/>
    <lineage>
        <taxon>Eukaryota</taxon>
        <taxon>Metazoa</taxon>
        <taxon>Ecdysozoa</taxon>
        <taxon>Arthropoda</taxon>
        <taxon>Crustacea</taxon>
        <taxon>Multicrustacea</taxon>
        <taxon>Malacostraca</taxon>
        <taxon>Eumalacostraca</taxon>
        <taxon>Eucarida</taxon>
        <taxon>Decapoda</taxon>
        <taxon>Pleocyemata</taxon>
        <taxon>Brachyura</taxon>
        <taxon>Eubrachyura</taxon>
        <taxon>Portunoidea</taxon>
        <taxon>Portunidae</taxon>
        <taxon>Portuninae</taxon>
        <taxon>Portunus</taxon>
    </lineage>
</organism>
<dbReference type="AlphaFoldDB" id="A0A5B7IZW1"/>
<evidence type="ECO:0000313" key="2">
    <source>
        <dbReference type="Proteomes" id="UP000324222"/>
    </source>
</evidence>